<evidence type="ECO:0000256" key="6">
    <source>
        <dbReference type="ARBA" id="ARBA00023306"/>
    </source>
</evidence>
<dbReference type="InterPro" id="IPR011009">
    <property type="entry name" value="Kinase-like_dom_sf"/>
</dbReference>
<dbReference type="PANTHER" id="PTHR14222">
    <property type="entry name" value="CONDENSIN"/>
    <property type="match status" value="1"/>
</dbReference>
<evidence type="ECO:0000256" key="5">
    <source>
        <dbReference type="ARBA" id="ARBA00023242"/>
    </source>
</evidence>
<feature type="compositionally biased region" description="Low complexity" evidence="7">
    <location>
        <begin position="1672"/>
        <end position="1689"/>
    </location>
</feature>
<dbReference type="EMBL" id="JALJOU010000009">
    <property type="protein sequence ID" value="KAK9842050.1"/>
    <property type="molecule type" value="Genomic_DNA"/>
</dbReference>
<dbReference type="InterPro" id="IPR016024">
    <property type="entry name" value="ARM-type_fold"/>
</dbReference>
<feature type="region of interest" description="Disordered" evidence="7">
    <location>
        <begin position="805"/>
        <end position="843"/>
    </location>
</feature>
<dbReference type="Gene3D" id="1.25.10.10">
    <property type="entry name" value="Leucine-rich Repeat Variant"/>
    <property type="match status" value="1"/>
</dbReference>
<dbReference type="Gene3D" id="3.90.1200.10">
    <property type="match status" value="1"/>
</dbReference>
<proteinExistence type="predicted"/>
<dbReference type="SUPFAM" id="SSF56112">
    <property type="entry name" value="Protein kinase-like (PK-like)"/>
    <property type="match status" value="1"/>
</dbReference>
<dbReference type="InterPro" id="IPR032682">
    <property type="entry name" value="Cnd1_C"/>
</dbReference>
<feature type="domain" description="Condensin complex subunit 1 C-terminal" evidence="8">
    <location>
        <begin position="1333"/>
        <end position="1450"/>
    </location>
</feature>
<dbReference type="Proteomes" id="UP001445335">
    <property type="component" value="Unassembled WGS sequence"/>
</dbReference>
<evidence type="ECO:0000256" key="7">
    <source>
        <dbReference type="SAM" id="MobiDB-lite"/>
    </source>
</evidence>
<dbReference type="GO" id="GO:0010032">
    <property type="term" value="P:meiotic chromosome condensation"/>
    <property type="evidence" value="ECO:0007669"/>
    <property type="project" value="TreeGrafter"/>
</dbReference>
<dbReference type="Gene3D" id="3.30.200.20">
    <property type="entry name" value="Phosphorylase Kinase, domain 1"/>
    <property type="match status" value="1"/>
</dbReference>
<dbReference type="Pfam" id="PF12717">
    <property type="entry name" value="Cnd1"/>
    <property type="match status" value="1"/>
</dbReference>
<dbReference type="GO" id="GO:0005634">
    <property type="term" value="C:nucleus"/>
    <property type="evidence" value="ECO:0007669"/>
    <property type="project" value="UniProtKB-SubCell"/>
</dbReference>
<sequence length="1839" mass="187898">MHAHSPVSIELKQPEADLATAVADICCELVPGWKSLPHEAIKHTVIEGGITNLLWKVLPPKESGLGAVVVRVFGEETNRLINRDRELRLVLQLNEAGFGARVLGTFDNGRIEAWLEMRPLTSEQMTAPAMAQRVARRLRAFHRAPVAPEPDTGREPQLFQTITSWLDMAKALRYLDEQRQARHDAVDFAGMAAEVREVQAAVERMAPPHAFSHNDLLSGNILVSTLEADERAETGVAPTVQFIDFEYGAFGFRGFDWGNHFNEWAGFECEYSRYPKPLAAAAFLHAYLAEGAASPPTEEEVARAVVEADLFALASHQYWGVWALIQARYSPINFDYFAYSALRWGEYHKRKADMQRGTQAPSLRAALFMLLLLQTEGCPVLSLWDSLSCAAVLRLVRAATAPPLPGRAAGGRTGASAKPVAAGSDGEEMDVDGEDAPEDATEAAKGSPAEAGAAQATLAAVLGGLAVLLQLWPLRDHPDTLRSVVETLAEAAISPQATATAADGCFAALAELLAPRHGTVRETAALALRPLAPGLLGSAAAGGSGKAGGRSGRGGVDCRAGPAIRARILAFAGEALRRDADSADALAALARHVVLKAPDRAEARALAATAAVSLVALLQAPGRGRFVAFVARLSRTPKVAQRLLAVELAPALLQALPNPYDAASAIAPAASPVARSVAGTPAVSAAAHDPGTAPGSLAPPSCLATGSSGSGSGGPDPAGFASDAARGAPWGTVCLAVLVQRGSDKAASVRAKALACLAGVAGAWAERAPADPDLLLFRQALAQAHQVRMADPATGTPAIMCPPTLSPAPPGDPGATPLADGAAAASEAGSPAPATGGSGASGAPFVARKRAGGLHRAALENAGAARAAQLMDTNLRPLAALAQRRCADDKAGARRAGVALLEAVLLLRAADDVPMSGTGRKSGGASAELPTAADLAAIEAAAADPLVSVRKAALSAAARLLRALPREASLAALWVRAALPAVRDTEASMQELLLDQFNELVVGRAAAVGAGHRREDAPAPPAAAEAAALLAPILAALDAAGAAGAACVSRVCAALHAKRRLRAPEAAAGLQRVIAGLGAGEVERLAPGVEAGAWWLLAEVAVQAPDAPSWAFLQERWAALKARGASAEDGWGTLLLRVVAAAAGRFPAAEAARLADDLLQAVKSFDLPAAAAAAHVAALAQLVGATRAGNPAGGPKGLAGGTWAGAVLDAAEARLGQYLESRGGGTGESSGSDGGHDKMHLEDWRAATALFTVGEVVMLQARKASGRLLMLVQAFTAPRLAAADPAVAAAVPAPLQAHAWVALGKACLVDEALAKRCVPLFVQELSRAGAPAVRNNIMVALADLMVTFTALVDAHMPKLAACLGDEHELVRRQALALMASLLSRDYVKWRGPLFHRFTRALVDDSAAVRALAEYLLADMLATKAPLLAYNHFVEALFVLNDCRAGLRAWTAAGGGDSQEGPPGASQAEAGAETLSQVVGAPGCPGSLGGPSLQARAKRDAIYRALLVRMAPEHKFATSARLCSEVLAAFAEGALPLGGAGEVLRDALHILACREIRVGGGRGGAAAAGEDEEETGSAAAGAARGRLVGAMAKKHLVESLVPVLVELKRVLEAARSTLLGELLATLRAQLRDHKAEIRDILAGDKQLADELLYDIKQDERVRTAAAAAAAVAGPPAAAAPGSTSATAPAPGTGGTLSDRAGRAPAAPPAAPGAPPHAAITGVLPGTPVAAEVLSAAAAAAARARHAAGGSPAVHGPCSAGTPGPGLARRAALARSALKTPAAAGLRDPGAGSEGAPGSGGRHSAFKTPVPLSCARGAEDGAQSGSWGTSGYFKSDMKMNC</sequence>
<evidence type="ECO:0000256" key="3">
    <source>
        <dbReference type="ARBA" id="ARBA00022776"/>
    </source>
</evidence>
<dbReference type="CDD" id="cd05157">
    <property type="entry name" value="ETNK_euk"/>
    <property type="match status" value="1"/>
</dbReference>
<feature type="compositionally biased region" description="Gly residues" evidence="7">
    <location>
        <begin position="1790"/>
        <end position="1799"/>
    </location>
</feature>
<comment type="caution">
    <text evidence="9">The sequence shown here is derived from an EMBL/GenBank/DDBJ whole genome shotgun (WGS) entry which is preliminary data.</text>
</comment>
<protein>
    <recommendedName>
        <fullName evidence="8">Condensin complex subunit 1 C-terminal domain-containing protein</fullName>
    </recommendedName>
</protein>
<feature type="compositionally biased region" description="Pro residues" evidence="7">
    <location>
        <begin position="1704"/>
        <end position="1713"/>
    </location>
</feature>
<keyword evidence="6" id="KW-0131">Cell cycle</keyword>
<feature type="region of interest" description="Disordered" evidence="7">
    <location>
        <begin position="684"/>
        <end position="722"/>
    </location>
</feature>
<feature type="region of interest" description="Disordered" evidence="7">
    <location>
        <begin position="1672"/>
        <end position="1716"/>
    </location>
</feature>
<dbReference type="InterPro" id="IPR011989">
    <property type="entry name" value="ARM-like"/>
</dbReference>
<feature type="compositionally biased region" description="Acidic residues" evidence="7">
    <location>
        <begin position="425"/>
        <end position="441"/>
    </location>
</feature>
<evidence type="ECO:0000256" key="4">
    <source>
        <dbReference type="ARBA" id="ARBA00023067"/>
    </source>
</evidence>
<feature type="region of interest" description="Disordered" evidence="7">
    <location>
        <begin position="1777"/>
        <end position="1807"/>
    </location>
</feature>
<keyword evidence="2" id="KW-0132">Cell division</keyword>
<evidence type="ECO:0000313" key="10">
    <source>
        <dbReference type="Proteomes" id="UP001445335"/>
    </source>
</evidence>
<organism evidence="9 10">
    <name type="scientific">Elliptochloris bilobata</name>
    <dbReference type="NCBI Taxonomy" id="381761"/>
    <lineage>
        <taxon>Eukaryota</taxon>
        <taxon>Viridiplantae</taxon>
        <taxon>Chlorophyta</taxon>
        <taxon>core chlorophytes</taxon>
        <taxon>Trebouxiophyceae</taxon>
        <taxon>Trebouxiophyceae incertae sedis</taxon>
        <taxon>Elliptochloris clade</taxon>
        <taxon>Elliptochloris</taxon>
    </lineage>
</organism>
<keyword evidence="4" id="KW-0226">DNA condensation</keyword>
<keyword evidence="5" id="KW-0539">Nucleus</keyword>
<reference evidence="9 10" key="1">
    <citation type="journal article" date="2024" name="Nat. Commun.">
        <title>Phylogenomics reveals the evolutionary origins of lichenization in chlorophyte algae.</title>
        <authorList>
            <person name="Puginier C."/>
            <person name="Libourel C."/>
            <person name="Otte J."/>
            <person name="Skaloud P."/>
            <person name="Haon M."/>
            <person name="Grisel S."/>
            <person name="Petersen M."/>
            <person name="Berrin J.G."/>
            <person name="Delaux P.M."/>
            <person name="Dal Grande F."/>
            <person name="Keller J."/>
        </authorList>
    </citation>
    <scope>NUCLEOTIDE SEQUENCE [LARGE SCALE GENOMIC DNA]</scope>
    <source>
        <strain evidence="9 10">SAG 245.80</strain>
    </source>
</reference>
<evidence type="ECO:0000256" key="2">
    <source>
        <dbReference type="ARBA" id="ARBA00022618"/>
    </source>
</evidence>
<feature type="compositionally biased region" description="Low complexity" evidence="7">
    <location>
        <begin position="813"/>
        <end position="835"/>
    </location>
</feature>
<evidence type="ECO:0000256" key="1">
    <source>
        <dbReference type="ARBA" id="ARBA00004123"/>
    </source>
</evidence>
<dbReference type="GO" id="GO:0007076">
    <property type="term" value="P:mitotic chromosome condensation"/>
    <property type="evidence" value="ECO:0007669"/>
    <property type="project" value="InterPro"/>
</dbReference>
<evidence type="ECO:0000313" key="9">
    <source>
        <dbReference type="EMBL" id="KAK9842050.1"/>
    </source>
</evidence>
<comment type="subcellular location">
    <subcellularLocation>
        <location evidence="1">Nucleus</location>
    </subcellularLocation>
</comment>
<name>A0AAW1S7J3_9CHLO</name>
<dbReference type="GO" id="GO:0000796">
    <property type="term" value="C:condensin complex"/>
    <property type="evidence" value="ECO:0007669"/>
    <property type="project" value="TreeGrafter"/>
</dbReference>
<accession>A0AAW1S7J3</accession>
<keyword evidence="3" id="KW-0498">Mitosis</keyword>
<dbReference type="InterPro" id="IPR026971">
    <property type="entry name" value="CND1/NCAPD3"/>
</dbReference>
<dbReference type="GO" id="GO:0042393">
    <property type="term" value="F:histone binding"/>
    <property type="evidence" value="ECO:0007669"/>
    <property type="project" value="TreeGrafter"/>
</dbReference>
<dbReference type="PANTHER" id="PTHR14222:SF1">
    <property type="entry name" value="CONDENSIN-2 COMPLEX SUBUNIT D3"/>
    <property type="match status" value="1"/>
</dbReference>
<dbReference type="SUPFAM" id="SSF48371">
    <property type="entry name" value="ARM repeat"/>
    <property type="match status" value="1"/>
</dbReference>
<dbReference type="Pfam" id="PF01633">
    <property type="entry name" value="Choline_kinase"/>
    <property type="match status" value="1"/>
</dbReference>
<keyword evidence="10" id="KW-1185">Reference proteome</keyword>
<feature type="region of interest" description="Disordered" evidence="7">
    <location>
        <begin position="406"/>
        <end position="449"/>
    </location>
</feature>
<gene>
    <name evidence="9" type="ORF">WJX81_006195</name>
</gene>
<dbReference type="GO" id="GO:0051301">
    <property type="term" value="P:cell division"/>
    <property type="evidence" value="ECO:0007669"/>
    <property type="project" value="UniProtKB-KW"/>
</dbReference>
<dbReference type="GO" id="GO:0000779">
    <property type="term" value="C:condensed chromosome, centromeric region"/>
    <property type="evidence" value="ECO:0007669"/>
    <property type="project" value="TreeGrafter"/>
</dbReference>
<evidence type="ECO:0000259" key="8">
    <source>
        <dbReference type="Pfam" id="PF12717"/>
    </source>
</evidence>